<dbReference type="SUPFAM" id="SSF55469">
    <property type="entry name" value="FMN-dependent nitroreductase-like"/>
    <property type="match status" value="1"/>
</dbReference>
<reference evidence="4 5" key="1">
    <citation type="submission" date="2019-04" db="EMBL/GenBank/DDBJ databases">
        <title>A pseudo-fructophilic Leuconostoc citreum strain F192-5 isolated from peel of satsuma mandarin: the first report for isolation and characterization of strain-dependent fructophilic-like characteristics.</title>
        <authorList>
            <person name="Maeno S."/>
            <person name="Tanizawa Y."/>
            <person name="Kajikawa A."/>
            <person name="Kanesaki Y."/>
            <person name="Kubota E."/>
            <person name="Arita M."/>
            <person name="Leon D."/>
            <person name="Endo A."/>
        </authorList>
    </citation>
    <scope>NUCLEOTIDE SEQUENCE [LARGE SCALE GENOMIC DNA]</scope>
    <source>
        <strain evidence="4 5">F192-5</strain>
    </source>
</reference>
<keyword evidence="2" id="KW-0560">Oxidoreductase</keyword>
<gene>
    <name evidence="4" type="ORF">LCIT_01430</name>
</gene>
<comment type="similarity">
    <text evidence="1">Belongs to the nitroreductase family.</text>
</comment>
<dbReference type="InterPro" id="IPR000415">
    <property type="entry name" value="Nitroreductase-like"/>
</dbReference>
<dbReference type="RefSeq" id="WP_149333529.1">
    <property type="nucleotide sequence ID" value="NZ_BJJW01000002.1"/>
</dbReference>
<evidence type="ECO:0000313" key="4">
    <source>
        <dbReference type="EMBL" id="GDZ82901.1"/>
    </source>
</evidence>
<dbReference type="PANTHER" id="PTHR43673:SF10">
    <property type="entry name" value="NADH DEHYDROGENASE_NAD(P)H NITROREDUCTASE XCC3605-RELATED"/>
    <property type="match status" value="1"/>
</dbReference>
<evidence type="ECO:0000256" key="1">
    <source>
        <dbReference type="ARBA" id="ARBA00007118"/>
    </source>
</evidence>
<dbReference type="Gene3D" id="3.40.109.10">
    <property type="entry name" value="NADH Oxidase"/>
    <property type="match status" value="1"/>
</dbReference>
<evidence type="ECO:0000256" key="2">
    <source>
        <dbReference type="ARBA" id="ARBA00023002"/>
    </source>
</evidence>
<dbReference type="AlphaFoldDB" id="A0A5A5TWY1"/>
<accession>A0A5A5TWY1</accession>
<dbReference type="GO" id="GO:0016491">
    <property type="term" value="F:oxidoreductase activity"/>
    <property type="evidence" value="ECO:0007669"/>
    <property type="project" value="UniProtKB-KW"/>
</dbReference>
<proteinExistence type="inferred from homology"/>
<evidence type="ECO:0000313" key="5">
    <source>
        <dbReference type="Proteomes" id="UP000323274"/>
    </source>
</evidence>
<organism evidence="4 5">
    <name type="scientific">Leuconostoc citreum</name>
    <dbReference type="NCBI Taxonomy" id="33964"/>
    <lineage>
        <taxon>Bacteria</taxon>
        <taxon>Bacillati</taxon>
        <taxon>Bacillota</taxon>
        <taxon>Bacilli</taxon>
        <taxon>Lactobacillales</taxon>
        <taxon>Lactobacillaceae</taxon>
        <taxon>Leuconostoc</taxon>
    </lineage>
</organism>
<dbReference type="Proteomes" id="UP000323274">
    <property type="component" value="Unassembled WGS sequence"/>
</dbReference>
<feature type="domain" description="Nitroreductase" evidence="3">
    <location>
        <begin position="9"/>
        <end position="182"/>
    </location>
</feature>
<comment type="caution">
    <text evidence="4">The sequence shown here is derived from an EMBL/GenBank/DDBJ whole genome shotgun (WGS) entry which is preliminary data.</text>
</comment>
<sequence>MNFLDNLDARKSIRHFDSKHEIENDEILSILNHASNAPSNNNAQPWKVVVIKNKILIQKIQELSFNQKQVGQSSAVFLILGDTQAYNVDNLLKQGIKYKLVNKLQVENKKHRIETYFKLHPEDKEEVGLRFDIGLFSMNLMHVLRASGYESVPMRGVDFLSIMNLLKLPEEWKPVLLLPVGKATTAGHSHSREPSVSFTTIIE</sequence>
<dbReference type="Pfam" id="PF00881">
    <property type="entry name" value="Nitroreductase"/>
    <property type="match status" value="1"/>
</dbReference>
<dbReference type="PANTHER" id="PTHR43673">
    <property type="entry name" value="NAD(P)H NITROREDUCTASE YDGI-RELATED"/>
    <property type="match status" value="1"/>
</dbReference>
<name>A0A5A5TWY1_LEUCI</name>
<dbReference type="EMBL" id="BJJW01000002">
    <property type="protein sequence ID" value="GDZ82901.1"/>
    <property type="molecule type" value="Genomic_DNA"/>
</dbReference>
<dbReference type="InterPro" id="IPR029479">
    <property type="entry name" value="Nitroreductase"/>
</dbReference>
<protein>
    <submittedName>
        <fullName evidence="4">NADH dehydrogenase</fullName>
    </submittedName>
</protein>
<evidence type="ECO:0000259" key="3">
    <source>
        <dbReference type="Pfam" id="PF00881"/>
    </source>
</evidence>